<comment type="caution">
    <text evidence="8">The sequence shown here is derived from an EMBL/GenBank/DDBJ whole genome shotgun (WGS) entry which is preliminary data.</text>
</comment>
<evidence type="ECO:0000256" key="5">
    <source>
        <dbReference type="ARBA" id="ARBA00022729"/>
    </source>
</evidence>
<evidence type="ECO:0000313" key="10">
    <source>
        <dbReference type="Proteomes" id="UP000663829"/>
    </source>
</evidence>
<dbReference type="PANTHER" id="PTHR11592">
    <property type="entry name" value="GLUTATHIONE PEROXIDASE"/>
    <property type="match status" value="1"/>
</dbReference>
<dbReference type="AlphaFoldDB" id="A0A814U9F9"/>
<dbReference type="GO" id="GO:0005576">
    <property type="term" value="C:extracellular region"/>
    <property type="evidence" value="ECO:0007669"/>
    <property type="project" value="UniProtKB-SubCell"/>
</dbReference>
<evidence type="ECO:0000256" key="4">
    <source>
        <dbReference type="ARBA" id="ARBA00022559"/>
    </source>
</evidence>
<comment type="subcellular location">
    <subcellularLocation>
        <location evidence="1">Secreted</location>
    </subcellularLocation>
</comment>
<evidence type="ECO:0000313" key="8">
    <source>
        <dbReference type="EMBL" id="CAF1169067.1"/>
    </source>
</evidence>
<evidence type="ECO:0000256" key="2">
    <source>
        <dbReference type="ARBA" id="ARBA00006926"/>
    </source>
</evidence>
<dbReference type="SUPFAM" id="SSF52833">
    <property type="entry name" value="Thioredoxin-like"/>
    <property type="match status" value="1"/>
</dbReference>
<dbReference type="InterPro" id="IPR036249">
    <property type="entry name" value="Thioredoxin-like_sf"/>
</dbReference>
<dbReference type="InterPro" id="IPR000889">
    <property type="entry name" value="Glutathione_peroxidase"/>
</dbReference>
<dbReference type="OrthoDB" id="446890at2759"/>
<dbReference type="EMBL" id="CAJNOQ010007452">
    <property type="protein sequence ID" value="CAF1169067.1"/>
    <property type="molecule type" value="Genomic_DNA"/>
</dbReference>
<keyword evidence="3" id="KW-0964">Secreted</keyword>
<dbReference type="PROSITE" id="PS00763">
    <property type="entry name" value="GLUTATHIONE_PEROXID_2"/>
    <property type="match status" value="1"/>
</dbReference>
<name>A0A814U9F9_9BILA</name>
<keyword evidence="6" id="KW-0560">Oxidoreductase</keyword>
<keyword evidence="5 7" id="KW-0732">Signal</keyword>
<gene>
    <name evidence="8" type="ORF">GPM918_LOCUS22083</name>
    <name evidence="9" type="ORF">SRO942_LOCUS22076</name>
</gene>
<keyword evidence="4" id="KW-0575">Peroxidase</keyword>
<dbReference type="Gene3D" id="3.40.30.10">
    <property type="entry name" value="Glutaredoxin"/>
    <property type="match status" value="1"/>
</dbReference>
<sequence length="268" mass="30993">MIGTPLLIVIVATYCQYTLQYPELNNLKTQYSPNFEILAFPCNQFGLFCFLPKTSTIDAILYLLHNLTTNLNKQSPEDTVLITFVMEKAIDKVPYQIINSRLSVLGLSQTALPWFTNYLSNRFQQTYDTGRRDQTNLKIGQLLLLKQMMNKNLKKFSPKYHGPFKVIQQSGRLNYKVKHVNDGHEEQMSGALHLVPWENMLALELNAAQPRRLLAAVDSMREILHVRYGCVAVLNRNPEEIEAKISFDDMKKREQDFFIKHSDAFHHV</sequence>
<evidence type="ECO:0000256" key="7">
    <source>
        <dbReference type="SAM" id="SignalP"/>
    </source>
</evidence>
<protein>
    <submittedName>
        <fullName evidence="8">Uncharacterized protein</fullName>
    </submittedName>
</protein>
<dbReference type="PROSITE" id="PS51355">
    <property type="entry name" value="GLUTATHIONE_PEROXID_3"/>
    <property type="match status" value="1"/>
</dbReference>
<evidence type="ECO:0000313" key="9">
    <source>
        <dbReference type="EMBL" id="CAF3932725.1"/>
    </source>
</evidence>
<keyword evidence="10" id="KW-1185">Reference proteome</keyword>
<dbReference type="EMBL" id="CAJOBC010007450">
    <property type="protein sequence ID" value="CAF3932725.1"/>
    <property type="molecule type" value="Genomic_DNA"/>
</dbReference>
<dbReference type="InterPro" id="IPR029760">
    <property type="entry name" value="GPX_CS"/>
</dbReference>
<dbReference type="Proteomes" id="UP000681722">
    <property type="component" value="Unassembled WGS sequence"/>
</dbReference>
<evidence type="ECO:0000256" key="6">
    <source>
        <dbReference type="ARBA" id="ARBA00023002"/>
    </source>
</evidence>
<comment type="similarity">
    <text evidence="2">Belongs to the glutathione peroxidase family.</text>
</comment>
<reference evidence="8" key="1">
    <citation type="submission" date="2021-02" db="EMBL/GenBank/DDBJ databases">
        <authorList>
            <person name="Nowell W R."/>
        </authorList>
    </citation>
    <scope>NUCLEOTIDE SEQUENCE</scope>
</reference>
<dbReference type="Proteomes" id="UP000663829">
    <property type="component" value="Unassembled WGS sequence"/>
</dbReference>
<evidence type="ECO:0000256" key="3">
    <source>
        <dbReference type="ARBA" id="ARBA00022525"/>
    </source>
</evidence>
<evidence type="ECO:0000256" key="1">
    <source>
        <dbReference type="ARBA" id="ARBA00004613"/>
    </source>
</evidence>
<dbReference type="GO" id="GO:0006979">
    <property type="term" value="P:response to oxidative stress"/>
    <property type="evidence" value="ECO:0007669"/>
    <property type="project" value="InterPro"/>
</dbReference>
<organism evidence="8 10">
    <name type="scientific">Didymodactylos carnosus</name>
    <dbReference type="NCBI Taxonomy" id="1234261"/>
    <lineage>
        <taxon>Eukaryota</taxon>
        <taxon>Metazoa</taxon>
        <taxon>Spiralia</taxon>
        <taxon>Gnathifera</taxon>
        <taxon>Rotifera</taxon>
        <taxon>Eurotatoria</taxon>
        <taxon>Bdelloidea</taxon>
        <taxon>Philodinida</taxon>
        <taxon>Philodinidae</taxon>
        <taxon>Didymodactylos</taxon>
    </lineage>
</organism>
<dbReference type="GO" id="GO:0004602">
    <property type="term" value="F:glutathione peroxidase activity"/>
    <property type="evidence" value="ECO:0007669"/>
    <property type="project" value="TreeGrafter"/>
</dbReference>
<dbReference type="PANTHER" id="PTHR11592:SF88">
    <property type="entry name" value="GLUTATHIONE PEROXIDASE-RELATED"/>
    <property type="match status" value="1"/>
</dbReference>
<feature type="chain" id="PRO_5035685537" evidence="7">
    <location>
        <begin position="21"/>
        <end position="268"/>
    </location>
</feature>
<proteinExistence type="inferred from homology"/>
<dbReference type="Pfam" id="PF00255">
    <property type="entry name" value="GSHPx"/>
    <property type="match status" value="1"/>
</dbReference>
<accession>A0A814U9F9</accession>
<feature type="signal peptide" evidence="7">
    <location>
        <begin position="1"/>
        <end position="20"/>
    </location>
</feature>